<feature type="region of interest" description="Disordered" evidence="4">
    <location>
        <begin position="1"/>
        <end position="48"/>
    </location>
</feature>
<dbReference type="InterPro" id="IPR011009">
    <property type="entry name" value="Kinase-like_dom_sf"/>
</dbReference>
<proteinExistence type="predicted"/>
<dbReference type="GO" id="GO:0006914">
    <property type="term" value="P:autophagy"/>
    <property type="evidence" value="ECO:0007669"/>
    <property type="project" value="UniProtKB-ARBA"/>
</dbReference>
<dbReference type="GO" id="GO:0005737">
    <property type="term" value="C:cytoplasm"/>
    <property type="evidence" value="ECO:0007669"/>
    <property type="project" value="TreeGrafter"/>
</dbReference>
<dbReference type="GO" id="GO:0004674">
    <property type="term" value="F:protein serine/threonine kinase activity"/>
    <property type="evidence" value="ECO:0007669"/>
    <property type="project" value="InterPro"/>
</dbReference>
<evidence type="ECO:0000256" key="4">
    <source>
        <dbReference type="SAM" id="MobiDB-lite"/>
    </source>
</evidence>
<dbReference type="OrthoDB" id="5951975at2759"/>
<dbReference type="RefSeq" id="XP_013415561.1">
    <property type="nucleotide sequence ID" value="XM_013560107.1"/>
</dbReference>
<dbReference type="Pfam" id="PF00069">
    <property type="entry name" value="Pkinase"/>
    <property type="match status" value="1"/>
</dbReference>
<evidence type="ECO:0000256" key="3">
    <source>
        <dbReference type="PROSITE-ProRule" id="PRU10141"/>
    </source>
</evidence>
<dbReference type="Gene3D" id="1.10.510.10">
    <property type="entry name" value="Transferase(Phosphotransferase) domain 1"/>
    <property type="match status" value="1"/>
</dbReference>
<protein>
    <submittedName>
        <fullName evidence="7">Mitogen-activated protein kinase kinase kinase 1</fullName>
    </submittedName>
</protein>
<dbReference type="SUPFAM" id="SSF56112">
    <property type="entry name" value="Protein kinase-like (PK-like)"/>
    <property type="match status" value="1"/>
</dbReference>
<feature type="compositionally biased region" description="Polar residues" evidence="4">
    <location>
        <begin position="32"/>
        <end position="42"/>
    </location>
</feature>
<accession>A0A1S3JZV4</accession>
<dbReference type="GO" id="GO:0005524">
    <property type="term" value="F:ATP binding"/>
    <property type="evidence" value="ECO:0007669"/>
    <property type="project" value="UniProtKB-UniRule"/>
</dbReference>
<dbReference type="GeneID" id="106177366"/>
<dbReference type="AlphaFoldDB" id="A0A1S3JZV4"/>
<dbReference type="InterPro" id="IPR000719">
    <property type="entry name" value="Prot_kinase_dom"/>
</dbReference>
<gene>
    <name evidence="7" type="primary">LOC106177366</name>
</gene>
<dbReference type="PANTHER" id="PTHR24348">
    <property type="entry name" value="SERINE/THREONINE-PROTEIN KINASE UNC-51-RELATED"/>
    <property type="match status" value="1"/>
</dbReference>
<keyword evidence="7" id="KW-0808">Transferase</keyword>
<dbReference type="PROSITE" id="PS50011">
    <property type="entry name" value="PROTEIN_KINASE_DOM"/>
    <property type="match status" value="1"/>
</dbReference>
<dbReference type="InParanoid" id="A0A1S3JZV4"/>
<dbReference type="PROSITE" id="PS00107">
    <property type="entry name" value="PROTEIN_KINASE_ATP"/>
    <property type="match status" value="1"/>
</dbReference>
<keyword evidence="2 3" id="KW-0067">ATP-binding</keyword>
<keyword evidence="6" id="KW-1185">Reference proteome</keyword>
<dbReference type="InterPro" id="IPR045269">
    <property type="entry name" value="Atg1-like"/>
</dbReference>
<dbReference type="InterPro" id="IPR017441">
    <property type="entry name" value="Protein_kinase_ATP_BS"/>
</dbReference>
<evidence type="ECO:0000259" key="5">
    <source>
        <dbReference type="PROSITE" id="PS50011"/>
    </source>
</evidence>
<evidence type="ECO:0000313" key="7">
    <source>
        <dbReference type="RefSeq" id="XP_013415561.1"/>
    </source>
</evidence>
<evidence type="ECO:0000256" key="2">
    <source>
        <dbReference type="ARBA" id="ARBA00022840"/>
    </source>
</evidence>
<keyword evidence="7" id="KW-0418">Kinase</keyword>
<dbReference type="SMART" id="SM00220">
    <property type="entry name" value="S_TKc"/>
    <property type="match status" value="1"/>
</dbReference>
<reference evidence="7" key="1">
    <citation type="submission" date="2025-08" db="UniProtKB">
        <authorList>
            <consortium name="RefSeq"/>
        </authorList>
    </citation>
    <scope>IDENTIFICATION</scope>
    <source>
        <tissue evidence="7">Gonads</tissue>
    </source>
</reference>
<dbReference type="PROSITE" id="PS00108">
    <property type="entry name" value="PROTEIN_KINASE_ST"/>
    <property type="match status" value="1"/>
</dbReference>
<organism evidence="6 7">
    <name type="scientific">Lingula anatina</name>
    <name type="common">Brachiopod</name>
    <name type="synonym">Lingula unguis</name>
    <dbReference type="NCBI Taxonomy" id="7574"/>
    <lineage>
        <taxon>Eukaryota</taxon>
        <taxon>Metazoa</taxon>
        <taxon>Spiralia</taxon>
        <taxon>Lophotrochozoa</taxon>
        <taxon>Brachiopoda</taxon>
        <taxon>Linguliformea</taxon>
        <taxon>Lingulata</taxon>
        <taxon>Lingulida</taxon>
        <taxon>Linguloidea</taxon>
        <taxon>Lingulidae</taxon>
        <taxon>Lingula</taxon>
    </lineage>
</organism>
<dbReference type="Proteomes" id="UP000085678">
    <property type="component" value="Unplaced"/>
</dbReference>
<name>A0A1S3JZV4_LINAN</name>
<evidence type="ECO:0000256" key="1">
    <source>
        <dbReference type="ARBA" id="ARBA00022741"/>
    </source>
</evidence>
<dbReference type="KEGG" id="lak:106177366"/>
<feature type="binding site" evidence="3">
    <location>
        <position position="273"/>
    </location>
    <ligand>
        <name>ATP</name>
        <dbReference type="ChEBI" id="CHEBI:30616"/>
    </ligand>
</feature>
<dbReference type="CDD" id="cd00180">
    <property type="entry name" value="PKc"/>
    <property type="match status" value="1"/>
</dbReference>
<dbReference type="GO" id="GO:0010506">
    <property type="term" value="P:regulation of autophagy"/>
    <property type="evidence" value="ECO:0007669"/>
    <property type="project" value="InterPro"/>
</dbReference>
<sequence>MKFMSGAVPSDTSHTTESCQGLEQRDDDHHSSLLNLPESSIHGQERCADKAAKPNENCRVQFPDDLLVLSAAVIDGKCMYEKPVQNSEVIDLSKHHLIQLKDGDTDVVTCNYVTGSEEVILATYLIQVEPSTKDFKILGQSKNVVVCAERALIYFVTTPLNDENVVTEWYKNINGKTTMLGKCGPVVEVDEQGIYWAKAMKFGAQPKEATSEPIEVRMVKSKEKEEEKTITKYPDGLAVVSTKDFELHKSNLLGSGSFGNVYSGNYYGPVAIKVLPIQNREKDSIENEIQILGKLRHENIVHMVAVSWTEDTAFLLMELCRGGSMEQLIGKGDFATKCHYFQQACAGLEYLHENGIVHRDIKPSNLLLKGGIVKITDFGVSRLKDKIRSEATKRTTKGGGKGPGTPLYRAPELCKNSSLKDQPSCDIWSLGCTILRVFVGYVWPQGSDEVQIIMLQLQEVLPEAIQGLANKKLEVAVKACLQYKASLRPTAWGVGSMLGQCYNEKEFFGARIF</sequence>
<dbReference type="STRING" id="7574.A0A1S3JZV4"/>
<dbReference type="PANTHER" id="PTHR24348:SF71">
    <property type="entry name" value="PROTEIN KINASE DOMAIN-CONTAINING PROTEIN"/>
    <property type="match status" value="1"/>
</dbReference>
<evidence type="ECO:0000313" key="6">
    <source>
        <dbReference type="Proteomes" id="UP000085678"/>
    </source>
</evidence>
<feature type="compositionally biased region" description="Polar residues" evidence="4">
    <location>
        <begin position="10"/>
        <end position="21"/>
    </location>
</feature>
<dbReference type="InterPro" id="IPR008271">
    <property type="entry name" value="Ser/Thr_kinase_AS"/>
</dbReference>
<feature type="domain" description="Protein kinase" evidence="5">
    <location>
        <begin position="247"/>
        <end position="508"/>
    </location>
</feature>
<keyword evidence="1 3" id="KW-0547">Nucleotide-binding</keyword>